<dbReference type="SUPFAM" id="SSF51735">
    <property type="entry name" value="NAD(P)-binding Rossmann-fold domains"/>
    <property type="match status" value="1"/>
</dbReference>
<dbReference type="InterPro" id="IPR036291">
    <property type="entry name" value="NAD(P)-bd_dom_sf"/>
</dbReference>
<dbReference type="InterPro" id="IPR001509">
    <property type="entry name" value="Epimerase_deHydtase"/>
</dbReference>
<evidence type="ECO:0000256" key="2">
    <source>
        <dbReference type="ARBA" id="ARBA00007637"/>
    </source>
</evidence>
<dbReference type="Pfam" id="PF01370">
    <property type="entry name" value="Epimerase"/>
    <property type="match status" value="2"/>
</dbReference>
<comment type="caution">
    <text evidence="4">The sequence shown here is derived from an EMBL/GenBank/DDBJ whole genome shotgun (WGS) entry which is preliminary data.</text>
</comment>
<dbReference type="Gene3D" id="3.40.50.720">
    <property type="entry name" value="NAD(P)-binding Rossmann-like Domain"/>
    <property type="match status" value="1"/>
</dbReference>
<gene>
    <name evidence="4" type="ORF">GCM10008942_17760</name>
</gene>
<evidence type="ECO:0000313" key="4">
    <source>
        <dbReference type="EMBL" id="GAA0569513.1"/>
    </source>
</evidence>
<dbReference type="RefSeq" id="WP_166929628.1">
    <property type="nucleotide sequence ID" value="NZ_BAAADD010000004.1"/>
</dbReference>
<organism evidence="4 5">
    <name type="scientific">Rhizomicrobium electricum</name>
    <dbReference type="NCBI Taxonomy" id="480070"/>
    <lineage>
        <taxon>Bacteria</taxon>
        <taxon>Pseudomonadati</taxon>
        <taxon>Pseudomonadota</taxon>
        <taxon>Alphaproteobacteria</taxon>
        <taxon>Micropepsales</taxon>
        <taxon>Micropepsaceae</taxon>
        <taxon>Rhizomicrobium</taxon>
    </lineage>
</organism>
<reference evidence="4 5" key="1">
    <citation type="journal article" date="2019" name="Int. J. Syst. Evol. Microbiol.">
        <title>The Global Catalogue of Microorganisms (GCM) 10K type strain sequencing project: providing services to taxonomists for standard genome sequencing and annotation.</title>
        <authorList>
            <consortium name="The Broad Institute Genomics Platform"/>
            <consortium name="The Broad Institute Genome Sequencing Center for Infectious Disease"/>
            <person name="Wu L."/>
            <person name="Ma J."/>
        </authorList>
    </citation>
    <scope>NUCLEOTIDE SEQUENCE [LARGE SCALE GENOMIC DNA]</scope>
    <source>
        <strain evidence="4 5">JCM 15089</strain>
    </source>
</reference>
<sequence length="376" mass="40804">MKNILVTGGAGFIGTNLVTKLLAEGCKVTVLDNLSPQIHGEEPEKSVLYRSIAGKVAFIRGDVTDRADLRRALAGQDAVVHLAAETGTGQSMYRIDHYMKVNVGGTSLLLDILANEPHSVKRLVVASSRSIYGEGKYVSKELGAVYPEHRSAEDMSKGDFEVKYPGSSRLALTATDEESKLHPSSVYGITKQVQEQLVMTVCPAIKVAPVALRYQNVYGPGQSLSNPYTGILSIFSNLIMSGKPINVFEDGTESRDFVFIDDVARITAAAIMDDRASGYVFNVGTGVPTDVMTVANALNRKLNGNSPITVTGNFRIGDIRHNFASLERIERILGFKPRVSFDEGLDRFCAWVRTIGAVTSDYEGSLAEMKSKGLMK</sequence>
<keyword evidence="5" id="KW-1185">Reference proteome</keyword>
<accession>A0ABN1EM46</accession>
<proteinExistence type="inferred from homology"/>
<dbReference type="Proteomes" id="UP001499951">
    <property type="component" value="Unassembled WGS sequence"/>
</dbReference>
<evidence type="ECO:0000313" key="5">
    <source>
        <dbReference type="Proteomes" id="UP001499951"/>
    </source>
</evidence>
<feature type="domain" description="NAD-dependent epimerase/dehydratase" evidence="3">
    <location>
        <begin position="174"/>
        <end position="284"/>
    </location>
</feature>
<evidence type="ECO:0000259" key="3">
    <source>
        <dbReference type="Pfam" id="PF01370"/>
    </source>
</evidence>
<protein>
    <submittedName>
        <fullName evidence="4">SDR family NAD(P)-dependent oxidoreductase</fullName>
    </submittedName>
</protein>
<evidence type="ECO:0000256" key="1">
    <source>
        <dbReference type="ARBA" id="ARBA00005125"/>
    </source>
</evidence>
<dbReference type="PRINTS" id="PR01713">
    <property type="entry name" value="NUCEPIMERASE"/>
</dbReference>
<dbReference type="PANTHER" id="PTHR43000">
    <property type="entry name" value="DTDP-D-GLUCOSE 4,6-DEHYDRATASE-RELATED"/>
    <property type="match status" value="1"/>
</dbReference>
<dbReference type="EMBL" id="BAAADD010000004">
    <property type="protein sequence ID" value="GAA0569513.1"/>
    <property type="molecule type" value="Genomic_DNA"/>
</dbReference>
<feature type="domain" description="NAD-dependent epimerase/dehydratase" evidence="3">
    <location>
        <begin position="4"/>
        <end position="138"/>
    </location>
</feature>
<comment type="pathway">
    <text evidence="1">Bacterial outer membrane biogenesis; LPS O-antigen biosynthesis.</text>
</comment>
<name>A0ABN1EM46_9PROT</name>
<comment type="similarity">
    <text evidence="2">Belongs to the NAD(P)-dependent epimerase/dehydratase family.</text>
</comment>